<name>A0A437QDB2_9GAMM</name>
<evidence type="ECO:0000313" key="3">
    <source>
        <dbReference type="EMBL" id="RVU32530.1"/>
    </source>
</evidence>
<keyword evidence="1" id="KW-0472">Membrane</keyword>
<comment type="caution">
    <text evidence="3">The sequence shown here is derived from an EMBL/GenBank/DDBJ whole genome shotgun (WGS) entry which is preliminary data.</text>
</comment>
<dbReference type="PANTHER" id="PTHR12277">
    <property type="entry name" value="ALPHA/BETA HYDROLASE DOMAIN-CONTAINING PROTEIN"/>
    <property type="match status" value="1"/>
</dbReference>
<evidence type="ECO:0000256" key="1">
    <source>
        <dbReference type="SAM" id="Phobius"/>
    </source>
</evidence>
<dbReference type="Gene3D" id="3.40.50.1820">
    <property type="entry name" value="alpha/beta hydrolase"/>
    <property type="match status" value="1"/>
</dbReference>
<keyword evidence="1" id="KW-0812">Transmembrane</keyword>
<dbReference type="RefSeq" id="WP_127692699.1">
    <property type="nucleotide sequence ID" value="NZ_SACQ01000001.1"/>
</dbReference>
<accession>A0A437QDB2</accession>
<feature type="transmembrane region" description="Helical" evidence="1">
    <location>
        <begin position="6"/>
        <end position="26"/>
    </location>
</feature>
<sequence length="260" mass="28216">MARITAYILGGAAGAYLLAALGLFIIQRDILYHPTPVLAHDYPVEVVASGGEQVRIIVLNEGQEQALIYFGGNGESALRSAQWMEGMLPQHTVYLMNYPGFGGSEGEPTEAALFAAADVLFEQVVKRHSRISIAGRSLGTGVSAYLASKHDQIDRLVLITPYDSIEQLAAARYPMFPVHWLLLDRFDSAKRAPKITAPTLLVAASDDRVVPFGSTKRLLQAFSPGLASLVVIPNTNHVNISDTDAYRENLRHFIGSTPNG</sequence>
<reference evidence="3 4" key="1">
    <citation type="submission" date="2019-01" db="EMBL/GenBank/DDBJ databases">
        <authorList>
            <person name="Chen W.-M."/>
        </authorList>
    </citation>
    <scope>NUCLEOTIDE SEQUENCE [LARGE SCALE GENOMIC DNA]</scope>
    <source>
        <strain evidence="3 4">HPM-16</strain>
    </source>
</reference>
<dbReference type="SUPFAM" id="SSF53474">
    <property type="entry name" value="alpha/beta-Hydrolases"/>
    <property type="match status" value="1"/>
</dbReference>
<organism evidence="3 4">
    <name type="scientific">Neptunomonas marina</name>
    <dbReference type="NCBI Taxonomy" id="1815562"/>
    <lineage>
        <taxon>Bacteria</taxon>
        <taxon>Pseudomonadati</taxon>
        <taxon>Pseudomonadota</taxon>
        <taxon>Gammaproteobacteria</taxon>
        <taxon>Oceanospirillales</taxon>
        <taxon>Oceanospirillaceae</taxon>
        <taxon>Neptunomonas</taxon>
    </lineage>
</organism>
<evidence type="ECO:0000259" key="2">
    <source>
        <dbReference type="Pfam" id="PF00561"/>
    </source>
</evidence>
<dbReference type="Pfam" id="PF00561">
    <property type="entry name" value="Abhydrolase_1"/>
    <property type="match status" value="1"/>
</dbReference>
<dbReference type="AlphaFoldDB" id="A0A437QDB2"/>
<keyword evidence="1" id="KW-1133">Transmembrane helix</keyword>
<dbReference type="EMBL" id="SACQ01000001">
    <property type="protein sequence ID" value="RVU32530.1"/>
    <property type="molecule type" value="Genomic_DNA"/>
</dbReference>
<dbReference type="InterPro" id="IPR000073">
    <property type="entry name" value="AB_hydrolase_1"/>
</dbReference>
<feature type="domain" description="AB hydrolase-1" evidence="2">
    <location>
        <begin position="67"/>
        <end position="175"/>
    </location>
</feature>
<dbReference type="PANTHER" id="PTHR12277:SF81">
    <property type="entry name" value="PROTEIN ABHD13"/>
    <property type="match status" value="1"/>
</dbReference>
<dbReference type="InterPro" id="IPR029058">
    <property type="entry name" value="AB_hydrolase_fold"/>
</dbReference>
<proteinExistence type="predicted"/>
<keyword evidence="3" id="KW-0378">Hydrolase</keyword>
<dbReference type="GO" id="GO:0016787">
    <property type="term" value="F:hydrolase activity"/>
    <property type="evidence" value="ECO:0007669"/>
    <property type="project" value="UniProtKB-KW"/>
</dbReference>
<gene>
    <name evidence="3" type="ORF">EOE65_02450</name>
</gene>
<keyword evidence="4" id="KW-1185">Reference proteome</keyword>
<evidence type="ECO:0000313" key="4">
    <source>
        <dbReference type="Proteomes" id="UP000282818"/>
    </source>
</evidence>
<dbReference type="Proteomes" id="UP000282818">
    <property type="component" value="Unassembled WGS sequence"/>
</dbReference>
<protein>
    <submittedName>
        <fullName evidence="3">Alpha/beta fold hydrolase</fullName>
    </submittedName>
</protein>